<gene>
    <name evidence="2" type="ORF">MEBOL_000063</name>
</gene>
<evidence type="ECO:0000256" key="1">
    <source>
        <dbReference type="SAM" id="MobiDB-lite"/>
    </source>
</evidence>
<evidence type="ECO:0000313" key="3">
    <source>
        <dbReference type="Proteomes" id="UP000217289"/>
    </source>
</evidence>
<keyword evidence="3" id="KW-1185">Reference proteome</keyword>
<reference evidence="2 3" key="1">
    <citation type="submission" date="2017-06" db="EMBL/GenBank/DDBJ databases">
        <authorList>
            <person name="Kim H.J."/>
            <person name="Triplett B.A."/>
        </authorList>
    </citation>
    <scope>NUCLEOTIDE SEQUENCE [LARGE SCALE GENOMIC DNA]</scope>
    <source>
        <strain evidence="2 3">DSM 14713</strain>
    </source>
</reference>
<evidence type="ECO:0000313" key="2">
    <source>
        <dbReference type="EMBL" id="ATB26635.1"/>
    </source>
</evidence>
<dbReference type="Proteomes" id="UP000217289">
    <property type="component" value="Chromosome"/>
</dbReference>
<organism evidence="2 3">
    <name type="scientific">Melittangium boletus DSM 14713</name>
    <dbReference type="NCBI Taxonomy" id="1294270"/>
    <lineage>
        <taxon>Bacteria</taxon>
        <taxon>Pseudomonadati</taxon>
        <taxon>Myxococcota</taxon>
        <taxon>Myxococcia</taxon>
        <taxon>Myxococcales</taxon>
        <taxon>Cystobacterineae</taxon>
        <taxon>Archangiaceae</taxon>
        <taxon>Melittangium</taxon>
    </lineage>
</organism>
<feature type="region of interest" description="Disordered" evidence="1">
    <location>
        <begin position="294"/>
        <end position="319"/>
    </location>
</feature>
<dbReference type="EMBL" id="CP022163">
    <property type="protein sequence ID" value="ATB26635.1"/>
    <property type="molecule type" value="Genomic_DNA"/>
</dbReference>
<dbReference type="AlphaFoldDB" id="A0A286SGE3"/>
<sequence>MSAALGILLLTAAVAVLLAAGRMRRNQQLLSDANDEARAALRVVSRALAATGVGGSVYAYLDDVGNKQQRAALIFTNGAAPLSAPDMPQAPDTITLLRYAADRRSELVENLVGPLLRLTPDPRLSTTPGVIPDIFQAGESALVTNFQRAMLLPVSKHELNGPARTVDVETGLVNPVLLQDAQIPIEPGSSVFPVQVVRYRVLHVPAAGNQPERGDLVMETLNPRTLAVLDQSVLARDVEDFQVQWAYDRNDDGVADGGYSDDGPTGTAIDPGLTFARVSISARTSAQLVSDKGPFEAKGEMTPFERGLDLGGAEQPPPSGYRRRVLSTVVLLKNLAAPRI</sequence>
<proteinExistence type="predicted"/>
<name>A0A286SGE3_9BACT</name>
<protein>
    <submittedName>
        <fullName evidence="2">Uncharacterized protein</fullName>
    </submittedName>
</protein>
<dbReference type="KEGG" id="mbd:MEBOL_000063"/>
<accession>A0A286SGE3</accession>